<dbReference type="InterPro" id="IPR011044">
    <property type="entry name" value="Quino_amine_DH_bsu"/>
</dbReference>
<evidence type="ECO:0000313" key="1">
    <source>
        <dbReference type="EMBL" id="SVA08378.1"/>
    </source>
</evidence>
<organism evidence="1">
    <name type="scientific">marine metagenome</name>
    <dbReference type="NCBI Taxonomy" id="408172"/>
    <lineage>
        <taxon>unclassified sequences</taxon>
        <taxon>metagenomes</taxon>
        <taxon>ecological metagenomes</taxon>
    </lineage>
</organism>
<dbReference type="AlphaFoldDB" id="A0A381SYH4"/>
<dbReference type="EMBL" id="UINC01003680">
    <property type="protein sequence ID" value="SVA08378.1"/>
    <property type="molecule type" value="Genomic_DNA"/>
</dbReference>
<dbReference type="Gene3D" id="2.130.10.10">
    <property type="entry name" value="YVTN repeat-like/Quinoprotein amine dehydrogenase"/>
    <property type="match status" value="2"/>
</dbReference>
<proteinExistence type="predicted"/>
<accession>A0A381SYH4</accession>
<dbReference type="InterPro" id="IPR015943">
    <property type="entry name" value="WD40/YVTN_repeat-like_dom_sf"/>
</dbReference>
<dbReference type="Gene3D" id="2.60.40.4070">
    <property type="match status" value="1"/>
</dbReference>
<protein>
    <recommendedName>
        <fullName evidence="2">FlgD Ig-like domain-containing protein</fullName>
    </recommendedName>
</protein>
<dbReference type="SUPFAM" id="SSF50969">
    <property type="entry name" value="YVTN repeat-like/Quinoprotein amine dehydrogenase"/>
    <property type="match status" value="1"/>
</dbReference>
<name>A0A381SYH4_9ZZZZ</name>
<sequence>MKHFYINFLLIGLLLSQSRIGDWNAYTSPLHINNLTEYNNLIICATDGGLLIYNKNQNSFSTLTVVDQLEGTAVNVVEVGNDSLIWLGGVSPHGFVQIYDINNHQSIAQFDFGLTEIIDISISDSICFVAFLDNQDWGVMEFIIDENEWIYRDIYRNWTMNFDLINSIEISDDKVLVGTDQGLLIGNWKESNLKDPDNWQQFEIELFGEVRLLESNANNILLVYNNSIYVLNLEEQISLEIIWDYLDPSDQLIEIIKDSEGIFWGILDTKIIKLNNSGIEWHLDTGYNYSFTSLAGFSKDQLYIGSQQGILVLDKDTKIINHEIPNAPLTNQISALTVLDDGRLVAGSKFGISIKESWGWRNISEADEINISDSFDPSRYVINYLPINFGGFISDLEQGPDGLLYCAIRGTYPEPRRHGGGIVIIDIDDLENFTLIDTAYLDYFADEYMIVKDIEFDQYGVMWAANAYATTRREPIAVKDISNEWSSISLASSNNILSYTPNTIGFDSFNRVWIGSFEDDLNSPPARNGGLVFMDYEGSILEPSSIDWGQIDINPGYNNNTVWSLVINNEDILYLLTPIGLKQITLQYSNSNPIKRYGYTYFPNISFGKGSKLHIDSRNNIWASSPTDGVHILTEASTYWPDIEGINENNSLLLSNEVSDIAFDNNNGLAYISTNNGISVLRIPFAKPKKNYNNIKIFPSPYTLPNNSPLVIDGLMDGTICKVLTITGKVLRTLPISNKGVNGYQAFWDGKDDQGRWVNTGIYLISFMELKGNYSFEKIAVIEN</sequence>
<reference evidence="1" key="1">
    <citation type="submission" date="2018-05" db="EMBL/GenBank/DDBJ databases">
        <authorList>
            <person name="Lanie J.A."/>
            <person name="Ng W.-L."/>
            <person name="Kazmierczak K.M."/>
            <person name="Andrzejewski T.M."/>
            <person name="Davidsen T.M."/>
            <person name="Wayne K.J."/>
            <person name="Tettelin H."/>
            <person name="Glass J.I."/>
            <person name="Rusch D."/>
            <person name="Podicherti R."/>
            <person name="Tsui H.-C.T."/>
            <person name="Winkler M.E."/>
        </authorList>
    </citation>
    <scope>NUCLEOTIDE SEQUENCE</scope>
</reference>
<gene>
    <name evidence="1" type="ORF">METZ01_LOCUS61232</name>
</gene>
<dbReference type="SUPFAM" id="SSF63829">
    <property type="entry name" value="Calcium-dependent phosphotriesterase"/>
    <property type="match status" value="1"/>
</dbReference>
<evidence type="ECO:0008006" key="2">
    <source>
        <dbReference type="Google" id="ProtNLM"/>
    </source>
</evidence>